<gene>
    <name evidence="4" type="ORF">Scaly_2026800</name>
</gene>
<accession>A0AAW2N0M3</accession>
<protein>
    <submittedName>
        <fullName evidence="4">Retrovirus-related Pol polyprotein from transposon RE1</fullName>
    </submittedName>
</protein>
<keyword evidence="2" id="KW-0812">Transmembrane</keyword>
<keyword evidence="2" id="KW-0472">Membrane</keyword>
<reference evidence="4" key="1">
    <citation type="submission" date="2020-06" db="EMBL/GenBank/DDBJ databases">
        <authorList>
            <person name="Li T."/>
            <person name="Hu X."/>
            <person name="Zhang T."/>
            <person name="Song X."/>
            <person name="Zhang H."/>
            <person name="Dai N."/>
            <person name="Sheng W."/>
            <person name="Hou X."/>
            <person name="Wei L."/>
        </authorList>
    </citation>
    <scope>NUCLEOTIDE SEQUENCE</scope>
    <source>
        <strain evidence="4">KEN8</strain>
        <tissue evidence="4">Leaf</tissue>
    </source>
</reference>
<comment type="caution">
    <text evidence="4">The sequence shown here is derived from an EMBL/GenBank/DDBJ whole genome shotgun (WGS) entry which is preliminary data.</text>
</comment>
<organism evidence="4">
    <name type="scientific">Sesamum calycinum</name>
    <dbReference type="NCBI Taxonomy" id="2727403"/>
    <lineage>
        <taxon>Eukaryota</taxon>
        <taxon>Viridiplantae</taxon>
        <taxon>Streptophyta</taxon>
        <taxon>Embryophyta</taxon>
        <taxon>Tracheophyta</taxon>
        <taxon>Spermatophyta</taxon>
        <taxon>Magnoliopsida</taxon>
        <taxon>eudicotyledons</taxon>
        <taxon>Gunneridae</taxon>
        <taxon>Pentapetalae</taxon>
        <taxon>asterids</taxon>
        <taxon>lamiids</taxon>
        <taxon>Lamiales</taxon>
        <taxon>Pedaliaceae</taxon>
        <taxon>Sesamum</taxon>
    </lineage>
</organism>
<name>A0AAW2N0M3_9LAMI</name>
<dbReference type="EMBL" id="JACGWM010000012">
    <property type="protein sequence ID" value="KAL0337517.1"/>
    <property type="molecule type" value="Genomic_DNA"/>
</dbReference>
<evidence type="ECO:0000256" key="1">
    <source>
        <dbReference type="SAM" id="MobiDB-lite"/>
    </source>
</evidence>
<evidence type="ECO:0000256" key="2">
    <source>
        <dbReference type="SAM" id="Phobius"/>
    </source>
</evidence>
<feature type="region of interest" description="Disordered" evidence="1">
    <location>
        <begin position="40"/>
        <end position="86"/>
    </location>
</feature>
<dbReference type="AlphaFoldDB" id="A0AAW2N0M3"/>
<sequence>MPNLREDVTFFEFTPFYSPQSSVAIPPTSVLLPVHKLSVTPHTEPPTRPLQVYPRRNRSTNTTLTSPPDLPPTAAPGNPSETPANDLPIVLQKGKGHVLLIPWLTLFPFKILVLTIELSLYHFHLFLSLILLVRHYDIRHGRFPWTTKCLLSFRGGHGSLWGYLLMPILLLVDGSLPSNFVQMGHLNDIKLIWLQRASLRHMVDYFETFSPVARLNSIRVLFSLAINLNWPMYQMDIKNAFLYGELNETVYMEQPPSYVAQGEKQRMSYYGEFGFSRCQADHSVFVQNTKSSIVVFAVYVDDILITGSDIVGIEEAKTYLQKS</sequence>
<evidence type="ECO:0000259" key="3">
    <source>
        <dbReference type="Pfam" id="PF07727"/>
    </source>
</evidence>
<dbReference type="Pfam" id="PF07727">
    <property type="entry name" value="RVT_2"/>
    <property type="match status" value="1"/>
</dbReference>
<proteinExistence type="predicted"/>
<feature type="domain" description="Reverse transcriptase Ty1/copia-type" evidence="3">
    <location>
        <begin position="202"/>
        <end position="266"/>
    </location>
</feature>
<reference evidence="4" key="2">
    <citation type="journal article" date="2024" name="Plant">
        <title>Genomic evolution and insights into agronomic trait innovations of Sesamum species.</title>
        <authorList>
            <person name="Miao H."/>
            <person name="Wang L."/>
            <person name="Qu L."/>
            <person name="Liu H."/>
            <person name="Sun Y."/>
            <person name="Le M."/>
            <person name="Wang Q."/>
            <person name="Wei S."/>
            <person name="Zheng Y."/>
            <person name="Lin W."/>
            <person name="Duan Y."/>
            <person name="Cao H."/>
            <person name="Xiong S."/>
            <person name="Wang X."/>
            <person name="Wei L."/>
            <person name="Li C."/>
            <person name="Ma Q."/>
            <person name="Ju M."/>
            <person name="Zhao R."/>
            <person name="Li G."/>
            <person name="Mu C."/>
            <person name="Tian Q."/>
            <person name="Mei H."/>
            <person name="Zhang T."/>
            <person name="Gao T."/>
            <person name="Zhang H."/>
        </authorList>
    </citation>
    <scope>NUCLEOTIDE SEQUENCE</scope>
    <source>
        <strain evidence="4">KEN8</strain>
    </source>
</reference>
<feature type="transmembrane region" description="Helical" evidence="2">
    <location>
        <begin position="111"/>
        <end position="133"/>
    </location>
</feature>
<evidence type="ECO:0000313" key="4">
    <source>
        <dbReference type="EMBL" id="KAL0337517.1"/>
    </source>
</evidence>
<dbReference type="InterPro" id="IPR013103">
    <property type="entry name" value="RVT_2"/>
</dbReference>
<keyword evidence="2" id="KW-1133">Transmembrane helix</keyword>